<evidence type="ECO:0000313" key="2">
    <source>
        <dbReference type="Proteomes" id="UP001143856"/>
    </source>
</evidence>
<gene>
    <name evidence="1" type="ORF">NUW58_g5883</name>
</gene>
<keyword evidence="2" id="KW-1185">Reference proteome</keyword>
<dbReference type="EMBL" id="JAPDGR010001228">
    <property type="protein sequence ID" value="KAJ2984777.1"/>
    <property type="molecule type" value="Genomic_DNA"/>
</dbReference>
<reference evidence="1" key="1">
    <citation type="submission" date="2022-10" db="EMBL/GenBank/DDBJ databases">
        <title>Genome Sequence of Xylaria curta.</title>
        <authorList>
            <person name="Buettner E."/>
        </authorList>
    </citation>
    <scope>NUCLEOTIDE SEQUENCE</scope>
    <source>
        <strain evidence="1">Babe10</strain>
    </source>
</reference>
<organism evidence="1 2">
    <name type="scientific">Xylaria curta</name>
    <dbReference type="NCBI Taxonomy" id="42375"/>
    <lineage>
        <taxon>Eukaryota</taxon>
        <taxon>Fungi</taxon>
        <taxon>Dikarya</taxon>
        <taxon>Ascomycota</taxon>
        <taxon>Pezizomycotina</taxon>
        <taxon>Sordariomycetes</taxon>
        <taxon>Xylariomycetidae</taxon>
        <taxon>Xylariales</taxon>
        <taxon>Xylariaceae</taxon>
        <taxon>Xylaria</taxon>
    </lineage>
</organism>
<sequence length="342" mass="38264">MAVSLIVESAVWFAFTLLVVVARVGSRKVLLGSFKKFQADDYLMLLALGWDIVLLITLNILRNTNSNLIDPENPPILTPEEIADRTYGSKLVLVVEQSQCITIWLVKACLLFIFSKVQKICLKVLVAYVATSFVVMEILYLGVWCRPFNQYWAVPPDSVQCSAATNHLITNAVFNITSDIFIITIPMPIFLSINVTPKKKAVLCGVFALGFFTIGAAIANKYYSFTQPFGTDWTNWYVRESSTALIVANIPFLWTSLRFFFRLTSFSNTPASKSTNTKGGGQQVLSSFEPLKSQEDIKYYNDNIPLKIYKHQEIRITSEVSDGSETSRPGSKDEVSVKSTGR</sequence>
<protein>
    <submittedName>
        <fullName evidence="1">Uncharacterized protein</fullName>
    </submittedName>
</protein>
<evidence type="ECO:0000313" key="1">
    <source>
        <dbReference type="EMBL" id="KAJ2984777.1"/>
    </source>
</evidence>
<comment type="caution">
    <text evidence="1">The sequence shown here is derived from an EMBL/GenBank/DDBJ whole genome shotgun (WGS) entry which is preliminary data.</text>
</comment>
<name>A0ACC1P1P2_9PEZI</name>
<accession>A0ACC1P1P2</accession>
<proteinExistence type="predicted"/>
<dbReference type="Proteomes" id="UP001143856">
    <property type="component" value="Unassembled WGS sequence"/>
</dbReference>